<name>A0A7X4GL82_9SPHN</name>
<dbReference type="PANTHER" id="PTHR21310:SF57">
    <property type="entry name" value="BLR2944 PROTEIN"/>
    <property type="match status" value="1"/>
</dbReference>
<proteinExistence type="predicted"/>
<feature type="domain" description="Aminoglycoside phosphotransferase" evidence="1">
    <location>
        <begin position="53"/>
        <end position="289"/>
    </location>
</feature>
<dbReference type="Gene3D" id="3.30.200.20">
    <property type="entry name" value="Phosphorylase Kinase, domain 1"/>
    <property type="match status" value="1"/>
</dbReference>
<evidence type="ECO:0000313" key="3">
    <source>
        <dbReference type="Proteomes" id="UP000465810"/>
    </source>
</evidence>
<dbReference type="Proteomes" id="UP000465810">
    <property type="component" value="Unassembled WGS sequence"/>
</dbReference>
<dbReference type="EMBL" id="WVTD01000037">
    <property type="protein sequence ID" value="MYM00262.1"/>
    <property type="molecule type" value="Genomic_DNA"/>
</dbReference>
<reference evidence="2 3" key="1">
    <citation type="submission" date="2019-12" db="EMBL/GenBank/DDBJ databases">
        <authorList>
            <person name="Feng G."/>
            <person name="Zhu H."/>
        </authorList>
    </citation>
    <scope>NUCLEOTIDE SEQUENCE [LARGE SCALE GENOMIC DNA]</scope>
    <source>
        <strain evidence="2 3">FGD1</strain>
    </source>
</reference>
<sequence>MIDTEPHLAEMLENRKGRRSLPPYIPQEDGAIRDLLITFFADKLPGAAISGVSRMGGGASKEQFVFTLTQTSGQADRFVLRMDPLEAITETSRKREFEVLEAFEGIVPVPRPAWMDADGSIFPRPAMIMEMVRGTTKPSDIDLSVTGIGTVLGGRLRKLIRPQYLEMLAKIHNFDWANANLPSFAAPLADPKQATRWLINFWKELLNQDVVAYEPIIRLATQYLEANIPDCDKVAFVHGDFRTGNYLFDEHTGNITAILDWEMSYIGDYHADFAWLLAPVFGTKINGVFRASDIFEGEEDFITSYEAVSGNVIDRNKLHYFKIFNYWKSYILVSVLGMRAANAQHNHQDVLLTFLAATGPMHLAELANLLSMGEVQ</sequence>
<dbReference type="InterPro" id="IPR002575">
    <property type="entry name" value="Aminoglycoside_PTrfase"/>
</dbReference>
<dbReference type="Gene3D" id="3.90.1200.10">
    <property type="match status" value="1"/>
</dbReference>
<dbReference type="InterPro" id="IPR041726">
    <property type="entry name" value="ACAD10_11_N"/>
</dbReference>
<evidence type="ECO:0000259" key="1">
    <source>
        <dbReference type="Pfam" id="PF01636"/>
    </source>
</evidence>
<keyword evidence="2" id="KW-0808">Transferase</keyword>
<dbReference type="CDD" id="cd05154">
    <property type="entry name" value="ACAD10_11_N-like"/>
    <property type="match status" value="1"/>
</dbReference>
<gene>
    <name evidence="2" type="ORF">GR702_21185</name>
</gene>
<dbReference type="PANTHER" id="PTHR21310">
    <property type="entry name" value="AMINOGLYCOSIDE PHOSPHOTRANSFERASE-RELATED-RELATED"/>
    <property type="match status" value="1"/>
</dbReference>
<dbReference type="InterPro" id="IPR011009">
    <property type="entry name" value="Kinase-like_dom_sf"/>
</dbReference>
<keyword evidence="3" id="KW-1185">Reference proteome</keyword>
<dbReference type="RefSeq" id="WP_160987524.1">
    <property type="nucleotide sequence ID" value="NZ_WVTD01000037.1"/>
</dbReference>
<dbReference type="Pfam" id="PF01636">
    <property type="entry name" value="APH"/>
    <property type="match status" value="1"/>
</dbReference>
<protein>
    <submittedName>
        <fullName evidence="2">Phosphotransferase</fullName>
    </submittedName>
</protein>
<accession>A0A7X4GL82</accession>
<dbReference type="SUPFAM" id="SSF56112">
    <property type="entry name" value="Protein kinase-like (PK-like)"/>
    <property type="match status" value="1"/>
</dbReference>
<comment type="caution">
    <text evidence="2">The sequence shown here is derived from an EMBL/GenBank/DDBJ whole genome shotgun (WGS) entry which is preliminary data.</text>
</comment>
<dbReference type="InterPro" id="IPR051678">
    <property type="entry name" value="AGP_Transferase"/>
</dbReference>
<organism evidence="2 3">
    <name type="scientific">Novosphingobium silvae</name>
    <dbReference type="NCBI Taxonomy" id="2692619"/>
    <lineage>
        <taxon>Bacteria</taxon>
        <taxon>Pseudomonadati</taxon>
        <taxon>Pseudomonadota</taxon>
        <taxon>Alphaproteobacteria</taxon>
        <taxon>Sphingomonadales</taxon>
        <taxon>Sphingomonadaceae</taxon>
        <taxon>Novosphingobium</taxon>
    </lineage>
</organism>
<evidence type="ECO:0000313" key="2">
    <source>
        <dbReference type="EMBL" id="MYM00262.1"/>
    </source>
</evidence>
<dbReference type="AlphaFoldDB" id="A0A7X4GL82"/>
<dbReference type="GO" id="GO:0016740">
    <property type="term" value="F:transferase activity"/>
    <property type="evidence" value="ECO:0007669"/>
    <property type="project" value="UniProtKB-KW"/>
</dbReference>